<name>A0A9W7JH19_HIBTR</name>
<accession>A0A9W7JH19</accession>
<dbReference type="GO" id="GO:0003723">
    <property type="term" value="F:RNA binding"/>
    <property type="evidence" value="ECO:0007669"/>
    <property type="project" value="UniProtKB-UniRule"/>
</dbReference>
<protein>
    <recommendedName>
        <fullName evidence="3">RRM domain-containing protein</fullName>
    </recommendedName>
</protein>
<keyword evidence="1" id="KW-0694">RNA-binding</keyword>
<dbReference type="Pfam" id="PF00076">
    <property type="entry name" value="RRM_1"/>
    <property type="match status" value="1"/>
</dbReference>
<comment type="caution">
    <text evidence="4">The sequence shown here is derived from an EMBL/GenBank/DDBJ whole genome shotgun (WGS) entry which is preliminary data.</text>
</comment>
<sequence length="610" mass="70256">MDRRKNTAQGRTFPARFDRFQRKSRFMQNKNSVVNVYVENVNKKIHPNTLKAAFMAYGNVKDVYIALKNHKREGKHTTFAFVRFNSPWEAQNAIRRGNGRIMEGFRIRVYEDRSAANKSSKRPNERVKNQTKPAHVHKGYKDQRTFKEALLGVGRRESNRTPDTAKDRTSKERCSDRLVHVIIEEGQCIRPVEPKESLIRVQAEKMEWRKTSLVGNIKNMYNPEMVQEALNSDGMNVKICPWYGLLVVLQFSSEDDMREVWSNRNEMLRLWFDDLERLEGYDGKRKIKTWVVIQDVPLQIWSEDFFKGIARQWGELCEIDKDTKLMNRFDEAKMLVAVKKISAIPDRVKVLVNSVIHEMKISIKEFEEDRRFLDARSPFDGEEDWQTFASGDASRFHEDFIVRQEFENNHYDSDSNEELERVDNNHVVSDIIPEDNNNGPCHLKPVEQSQAQSGCNSGSNPSLVEVPVTDMANLAAQHENLMVAHVAQLTTYGKEAGGSPPLSNNSKLQEVNITEIESTPIPPTSVQFWQMIKSQEMIPKKNAAMRKKKAKSLKNFENSSKAKGRVASERGYVSEAEATVLVGDKLGVKFGVPMASVRRRIEELERDERN</sequence>
<dbReference type="CDD" id="cd00590">
    <property type="entry name" value="RRM_SF"/>
    <property type="match status" value="1"/>
</dbReference>
<reference evidence="4" key="1">
    <citation type="submission" date="2023-05" db="EMBL/GenBank/DDBJ databases">
        <title>Genome and transcriptome analyses reveal genes involved in the formation of fine ridges on petal epidermal cells in Hibiscus trionum.</title>
        <authorList>
            <person name="Koshimizu S."/>
            <person name="Masuda S."/>
            <person name="Ishii T."/>
            <person name="Shirasu K."/>
            <person name="Hoshino A."/>
            <person name="Arita M."/>
        </authorList>
    </citation>
    <scope>NUCLEOTIDE SEQUENCE</scope>
    <source>
        <strain evidence="4">Hamamatsu line</strain>
    </source>
</reference>
<evidence type="ECO:0000313" key="4">
    <source>
        <dbReference type="EMBL" id="GMJ12962.1"/>
    </source>
</evidence>
<dbReference type="AlphaFoldDB" id="A0A9W7JH19"/>
<evidence type="ECO:0000256" key="1">
    <source>
        <dbReference type="PROSITE-ProRule" id="PRU00176"/>
    </source>
</evidence>
<dbReference type="PANTHER" id="PTHR34427">
    <property type="entry name" value="DUF4283 DOMAIN PROTEIN"/>
    <property type="match status" value="1"/>
</dbReference>
<feature type="domain" description="RRM" evidence="3">
    <location>
        <begin position="34"/>
        <end position="114"/>
    </location>
</feature>
<dbReference type="Gene3D" id="3.30.70.330">
    <property type="match status" value="1"/>
</dbReference>
<organism evidence="4 5">
    <name type="scientific">Hibiscus trionum</name>
    <name type="common">Flower of an hour</name>
    <dbReference type="NCBI Taxonomy" id="183268"/>
    <lineage>
        <taxon>Eukaryota</taxon>
        <taxon>Viridiplantae</taxon>
        <taxon>Streptophyta</taxon>
        <taxon>Embryophyta</taxon>
        <taxon>Tracheophyta</taxon>
        <taxon>Spermatophyta</taxon>
        <taxon>Magnoliopsida</taxon>
        <taxon>eudicotyledons</taxon>
        <taxon>Gunneridae</taxon>
        <taxon>Pentapetalae</taxon>
        <taxon>rosids</taxon>
        <taxon>malvids</taxon>
        <taxon>Malvales</taxon>
        <taxon>Malvaceae</taxon>
        <taxon>Malvoideae</taxon>
        <taxon>Hibiscus</taxon>
    </lineage>
</organism>
<dbReference type="PANTHER" id="PTHR34427:SF5">
    <property type="entry name" value="DUF4283 DOMAIN-CONTAINING PROTEIN"/>
    <property type="match status" value="1"/>
</dbReference>
<feature type="region of interest" description="Disordered" evidence="2">
    <location>
        <begin position="113"/>
        <end position="139"/>
    </location>
</feature>
<evidence type="ECO:0000256" key="2">
    <source>
        <dbReference type="SAM" id="MobiDB-lite"/>
    </source>
</evidence>
<evidence type="ECO:0000313" key="5">
    <source>
        <dbReference type="Proteomes" id="UP001165190"/>
    </source>
</evidence>
<dbReference type="PROSITE" id="PS50102">
    <property type="entry name" value="RRM"/>
    <property type="match status" value="1"/>
</dbReference>
<dbReference type="SMART" id="SM00360">
    <property type="entry name" value="RRM"/>
    <property type="match status" value="1"/>
</dbReference>
<dbReference type="InterPro" id="IPR012677">
    <property type="entry name" value="Nucleotide-bd_a/b_plait_sf"/>
</dbReference>
<proteinExistence type="predicted"/>
<evidence type="ECO:0000259" key="3">
    <source>
        <dbReference type="PROSITE" id="PS50102"/>
    </source>
</evidence>
<keyword evidence="5" id="KW-1185">Reference proteome</keyword>
<dbReference type="Proteomes" id="UP001165190">
    <property type="component" value="Unassembled WGS sequence"/>
</dbReference>
<dbReference type="OrthoDB" id="1000944at2759"/>
<dbReference type="EMBL" id="BSYR01000065">
    <property type="protein sequence ID" value="GMJ12962.1"/>
    <property type="molecule type" value="Genomic_DNA"/>
</dbReference>
<dbReference type="InterPro" id="IPR035979">
    <property type="entry name" value="RBD_domain_sf"/>
</dbReference>
<dbReference type="SUPFAM" id="SSF54928">
    <property type="entry name" value="RNA-binding domain, RBD"/>
    <property type="match status" value="1"/>
</dbReference>
<gene>
    <name evidence="4" type="ORF">HRI_004965400</name>
</gene>
<dbReference type="InterPro" id="IPR000504">
    <property type="entry name" value="RRM_dom"/>
</dbReference>